<sequence length="566" mass="60845">MCPRTRNTVICSPHVLSCSRMTGDSSLTLPYQELRRVYVLPSGSFASPYASNPKSVLRLLEGLSQCFFSTITKVSELASNRSRCKIQLETPEAGTCVMAVRSHPRTAVVRRKRKELVIMDRHRSGWRIGYYYALLGCLLGSLYLPQAFAPLASALSVMPLELSLRSLEPRDNGTTSALSNQNSETDVKSGAGHDGSEVAVNTEADAAPSTSQGTLVNSSASAIESEQASSVHPNPLLCKFVNLGETCGPGDGSGVSLYCLPGQCCVNSPDSLTPICSTDCNSREKPLVVFNIPSCTCRDQHYYCDVHASCIDNPTAGSGAYCRCAKGFQGDGLTCASTYCDGENPCGHGDCVPDKETTVGYTCNCNTGYLLITSPAPKCDKCEGQPCGPDTAVKECRPGLNGSYTCLCQDGYSLSEVNGRKLCHKFSSRCSASPCGADEAAQACRDTGESYECLCNLGYKLIKENNSPKCVEHNVCDADPCGPAHLVKECRPTDSGYSCVCVDDAVLVGTMHQPFCVNRNPVPWLIAMGSVLGIIVLALVGVYLSREWQRRFVLETEGINQEQLER</sequence>
<keyword evidence="1" id="KW-0245">EGF-like domain</keyword>
<feature type="region of interest" description="Disordered" evidence="4">
    <location>
        <begin position="170"/>
        <end position="195"/>
    </location>
</feature>
<dbReference type="AlphaFoldDB" id="A0A0F7V6V7"/>
<evidence type="ECO:0000256" key="4">
    <source>
        <dbReference type="SAM" id="MobiDB-lite"/>
    </source>
</evidence>
<evidence type="ECO:0000256" key="5">
    <source>
        <dbReference type="SAM" id="Phobius"/>
    </source>
</evidence>
<feature type="compositionally biased region" description="Polar residues" evidence="4">
    <location>
        <begin position="172"/>
        <end position="184"/>
    </location>
</feature>
<feature type="transmembrane region" description="Helical" evidence="5">
    <location>
        <begin position="129"/>
        <end position="148"/>
    </location>
</feature>
<keyword evidence="2" id="KW-0732">Signal</keyword>
<evidence type="ECO:0000256" key="3">
    <source>
        <dbReference type="ARBA" id="ARBA00022737"/>
    </source>
</evidence>
<protein>
    <submittedName>
        <fullName evidence="7">EGF-like domain containing protein,putative</fullName>
    </submittedName>
</protein>
<evidence type="ECO:0000259" key="6">
    <source>
        <dbReference type="PROSITE" id="PS01186"/>
    </source>
</evidence>
<name>A0A0F7V6V7_TOXGV</name>
<feature type="domain" description="EGF-like" evidence="6">
    <location>
        <begin position="322"/>
        <end position="335"/>
    </location>
</feature>
<keyword evidence="3" id="KW-0677">Repeat</keyword>
<gene>
    <name evidence="7" type="ORF">BN1205_006395</name>
</gene>
<reference evidence="7" key="1">
    <citation type="journal article" date="2015" name="PLoS ONE">
        <title>Comprehensive Evaluation of Toxoplasma gondii VEG and Neospora caninum LIV Genomes with Tachyzoite Stage Transcriptome and Proteome Defines Novel Transcript Features.</title>
        <authorList>
            <person name="Ramaprasad A."/>
            <person name="Mourier T."/>
            <person name="Naeem R."/>
            <person name="Malas T.B."/>
            <person name="Moussa E."/>
            <person name="Panigrahi A."/>
            <person name="Vermont S.J."/>
            <person name="Otto T.D."/>
            <person name="Wastling J."/>
            <person name="Pain A."/>
        </authorList>
    </citation>
    <scope>NUCLEOTIDE SEQUENCE</scope>
    <source>
        <strain evidence="7">VEG</strain>
    </source>
</reference>
<dbReference type="PANTHER" id="PTHR24039">
    <property type="entry name" value="FIBRILLIN-RELATED"/>
    <property type="match status" value="1"/>
</dbReference>
<evidence type="ECO:0000256" key="2">
    <source>
        <dbReference type="ARBA" id="ARBA00022729"/>
    </source>
</evidence>
<evidence type="ECO:0000313" key="7">
    <source>
        <dbReference type="EMBL" id="CEL78267.1"/>
    </source>
</evidence>
<proteinExistence type="predicted"/>
<organism evidence="7">
    <name type="scientific">Toxoplasma gondii (strain ATCC 50861 / VEG)</name>
    <dbReference type="NCBI Taxonomy" id="432359"/>
    <lineage>
        <taxon>Eukaryota</taxon>
        <taxon>Sar</taxon>
        <taxon>Alveolata</taxon>
        <taxon>Apicomplexa</taxon>
        <taxon>Conoidasida</taxon>
        <taxon>Coccidia</taxon>
        <taxon>Eucoccidiorida</taxon>
        <taxon>Eimeriorina</taxon>
        <taxon>Sarcocystidae</taxon>
        <taxon>Toxoplasma</taxon>
    </lineage>
</organism>
<evidence type="ECO:0000256" key="1">
    <source>
        <dbReference type="ARBA" id="ARBA00022536"/>
    </source>
</evidence>
<keyword evidence="5" id="KW-0812">Transmembrane</keyword>
<dbReference type="EMBL" id="LN714502">
    <property type="protein sequence ID" value="CEL78267.1"/>
    <property type="molecule type" value="Genomic_DNA"/>
</dbReference>
<dbReference type="PROSITE" id="PS01186">
    <property type="entry name" value="EGF_2"/>
    <property type="match status" value="1"/>
</dbReference>
<accession>A0A0F7V6V7</accession>
<dbReference type="SMART" id="SM00181">
    <property type="entry name" value="EGF"/>
    <property type="match status" value="5"/>
</dbReference>
<dbReference type="Gene3D" id="2.10.25.10">
    <property type="entry name" value="Laminin"/>
    <property type="match status" value="3"/>
</dbReference>
<dbReference type="InterPro" id="IPR000742">
    <property type="entry name" value="EGF"/>
</dbReference>
<keyword evidence="5" id="KW-0472">Membrane</keyword>
<feature type="transmembrane region" description="Helical" evidence="5">
    <location>
        <begin position="522"/>
        <end position="544"/>
    </location>
</feature>
<keyword evidence="5" id="KW-1133">Transmembrane helix</keyword>